<dbReference type="SUPFAM" id="SSF51735">
    <property type="entry name" value="NAD(P)-binding Rossmann-fold domains"/>
    <property type="match status" value="1"/>
</dbReference>
<dbReference type="InterPro" id="IPR002347">
    <property type="entry name" value="SDR_fam"/>
</dbReference>
<reference evidence="2" key="1">
    <citation type="submission" date="2022-10" db="EMBL/GenBank/DDBJ databases">
        <title>The complete genomes of actinobacterial strains from the NBC collection.</title>
        <authorList>
            <person name="Joergensen T.S."/>
            <person name="Alvarez Arevalo M."/>
            <person name="Sterndorff E.B."/>
            <person name="Faurdal D."/>
            <person name="Vuksanovic O."/>
            <person name="Mourched A.-S."/>
            <person name="Charusanti P."/>
            <person name="Shaw S."/>
            <person name="Blin K."/>
            <person name="Weber T."/>
        </authorList>
    </citation>
    <scope>NUCLEOTIDE SEQUENCE</scope>
    <source>
        <strain evidence="2">NBC_01482</strain>
    </source>
</reference>
<dbReference type="RefSeq" id="WP_327099841.1">
    <property type="nucleotide sequence ID" value="NZ_CP109149.1"/>
</dbReference>
<accession>A0ABZ1YUI3</accession>
<dbReference type="Proteomes" id="UP001432062">
    <property type="component" value="Chromosome"/>
</dbReference>
<evidence type="ECO:0000313" key="3">
    <source>
        <dbReference type="Proteomes" id="UP001432062"/>
    </source>
</evidence>
<evidence type="ECO:0000313" key="2">
    <source>
        <dbReference type="EMBL" id="WUV46932.1"/>
    </source>
</evidence>
<dbReference type="Pfam" id="PF01073">
    <property type="entry name" value="3Beta_HSD"/>
    <property type="match status" value="1"/>
</dbReference>
<sequence length="350" mass="37245">MGRKGYDAMKALVTGATGFLGSHIVDAAVAAGDELRAIVRPSSDLGYLSMVPELETVAGDLGDYESLVTACKGVDVVYHSAGLVAEVGSRAQFWEANVEGTRRLMKAAQEAGVGRFVFVSSPSVATSYDTDRFGIDESEPYVTAPKSLYVETKAAAEQLVLAGNTPDFVTCALRPRMIWGPRSSGWMTLLLRKLKSGKLPDLSGGKNVMVSITYCEHAAQACLQAARSDQVAGNAYFLADPEDVDLWKFVEDLAVALDLTPPTRTIPKPVFDAAIAVFDTIWRVPAIKERYAPPLSSWTTAALTVSSTYDTSAATRDFGYAPAVSLADGLAAYVDWVGQLGGVDAVIARG</sequence>
<feature type="domain" description="3-beta hydroxysteroid dehydrogenase/isomerase" evidence="1">
    <location>
        <begin position="12"/>
        <end position="264"/>
    </location>
</feature>
<protein>
    <submittedName>
        <fullName evidence="2">NAD-dependent epimerase/dehydratase family protein</fullName>
    </submittedName>
</protein>
<dbReference type="PANTHER" id="PTHR48079:SF6">
    <property type="entry name" value="NAD(P)-BINDING DOMAIN-CONTAINING PROTEIN-RELATED"/>
    <property type="match status" value="1"/>
</dbReference>
<dbReference type="PANTHER" id="PTHR48079">
    <property type="entry name" value="PROTEIN YEEZ"/>
    <property type="match status" value="1"/>
</dbReference>
<proteinExistence type="predicted"/>
<evidence type="ECO:0000259" key="1">
    <source>
        <dbReference type="Pfam" id="PF01073"/>
    </source>
</evidence>
<dbReference type="Gene3D" id="3.40.50.720">
    <property type="entry name" value="NAD(P)-binding Rossmann-like Domain"/>
    <property type="match status" value="1"/>
</dbReference>
<name>A0ABZ1YUI3_9NOCA</name>
<dbReference type="InterPro" id="IPR051783">
    <property type="entry name" value="NAD(P)-dependent_oxidoreduct"/>
</dbReference>
<dbReference type="PRINTS" id="PR00081">
    <property type="entry name" value="GDHRDH"/>
</dbReference>
<dbReference type="InterPro" id="IPR036291">
    <property type="entry name" value="NAD(P)-bd_dom_sf"/>
</dbReference>
<organism evidence="2 3">
    <name type="scientific">Nocardia vinacea</name>
    <dbReference type="NCBI Taxonomy" id="96468"/>
    <lineage>
        <taxon>Bacteria</taxon>
        <taxon>Bacillati</taxon>
        <taxon>Actinomycetota</taxon>
        <taxon>Actinomycetes</taxon>
        <taxon>Mycobacteriales</taxon>
        <taxon>Nocardiaceae</taxon>
        <taxon>Nocardia</taxon>
    </lineage>
</organism>
<dbReference type="InterPro" id="IPR002225">
    <property type="entry name" value="3Beta_OHSteriod_DH/Estase"/>
</dbReference>
<dbReference type="EMBL" id="CP109441">
    <property type="protein sequence ID" value="WUV46932.1"/>
    <property type="molecule type" value="Genomic_DNA"/>
</dbReference>
<keyword evidence="3" id="KW-1185">Reference proteome</keyword>
<gene>
    <name evidence="2" type="ORF">OG563_01335</name>
</gene>